<proteinExistence type="predicted"/>
<feature type="domain" description="C-type lectin" evidence="3">
    <location>
        <begin position="183"/>
        <end position="293"/>
    </location>
</feature>
<evidence type="ECO:0000259" key="3">
    <source>
        <dbReference type="PROSITE" id="PS50041"/>
    </source>
</evidence>
<dbReference type="CDD" id="cd00037">
    <property type="entry name" value="CLECT"/>
    <property type="match status" value="2"/>
</dbReference>
<keyword evidence="5" id="KW-1185">Reference proteome</keyword>
<evidence type="ECO:0000256" key="2">
    <source>
        <dbReference type="SAM" id="SignalP"/>
    </source>
</evidence>
<evidence type="ECO:0000256" key="1">
    <source>
        <dbReference type="ARBA" id="ARBA00023157"/>
    </source>
</evidence>
<comment type="caution">
    <text evidence="4">The sequence shown here is derived from an EMBL/GenBank/DDBJ whole genome shotgun (WGS) entry which is preliminary data.</text>
</comment>
<gene>
    <name evidence="4" type="ORF">MSPICULIGERA_LOCUS11395</name>
</gene>
<name>A0AA36FZT2_9BILA</name>
<dbReference type="SUPFAM" id="SSF56436">
    <property type="entry name" value="C-type lectin-like"/>
    <property type="match status" value="2"/>
</dbReference>
<feature type="domain" description="C-type lectin" evidence="3">
    <location>
        <begin position="38"/>
        <end position="162"/>
    </location>
</feature>
<dbReference type="InterPro" id="IPR001304">
    <property type="entry name" value="C-type_lectin-like"/>
</dbReference>
<feature type="signal peptide" evidence="2">
    <location>
        <begin position="1"/>
        <end position="19"/>
    </location>
</feature>
<organism evidence="4 5">
    <name type="scientific">Mesorhabditis spiculigera</name>
    <dbReference type="NCBI Taxonomy" id="96644"/>
    <lineage>
        <taxon>Eukaryota</taxon>
        <taxon>Metazoa</taxon>
        <taxon>Ecdysozoa</taxon>
        <taxon>Nematoda</taxon>
        <taxon>Chromadorea</taxon>
        <taxon>Rhabditida</taxon>
        <taxon>Rhabditina</taxon>
        <taxon>Rhabditomorpha</taxon>
        <taxon>Rhabditoidea</taxon>
        <taxon>Rhabditidae</taxon>
        <taxon>Mesorhabditinae</taxon>
        <taxon>Mesorhabditis</taxon>
    </lineage>
</organism>
<dbReference type="InterPro" id="IPR018378">
    <property type="entry name" value="C-type_lectin_CS"/>
</dbReference>
<protein>
    <recommendedName>
        <fullName evidence="3">C-type lectin domain-containing protein</fullName>
    </recommendedName>
</protein>
<dbReference type="PANTHER" id="PTHR22803">
    <property type="entry name" value="MANNOSE, PHOSPHOLIPASE, LECTIN RECEPTOR RELATED"/>
    <property type="match status" value="1"/>
</dbReference>
<sequence>MLGTVFIIVSFLLVHQTICAPRALVADRCPKGWIHYAKAKTCYYLSRRRYTHDEAQSYCKGLSKRASLLRIEDARENRQLQEMTNEWPVWMDAKARFDIVDSAAGLFSPGYVLRWPNNRPVRYSNFGGASRDRRLRSGCVTVNSKGEWSNTPCAAKAYAVCERRAIGKPEKVGCGKNWAYNRATRSCYRAVTRDNMTMLTADIRCYEMGAEIDKDAMLASVLSEEENTFVRSLAQAALTDVEFILLGAFGNANDRQNWAWLDGSDFVYSNWERGMPHGGRSLAVLVMNRRGKWINHYADKILSFYRAVAVCKYKL</sequence>
<dbReference type="PROSITE" id="PS00615">
    <property type="entry name" value="C_TYPE_LECTIN_1"/>
    <property type="match status" value="1"/>
</dbReference>
<dbReference type="EMBL" id="CATQJA010002612">
    <property type="protein sequence ID" value="CAJ0573026.1"/>
    <property type="molecule type" value="Genomic_DNA"/>
</dbReference>
<dbReference type="InterPro" id="IPR016186">
    <property type="entry name" value="C-type_lectin-like/link_sf"/>
</dbReference>
<accession>A0AA36FZT2</accession>
<dbReference type="Gene3D" id="3.10.100.10">
    <property type="entry name" value="Mannose-Binding Protein A, subunit A"/>
    <property type="match status" value="2"/>
</dbReference>
<dbReference type="Proteomes" id="UP001177023">
    <property type="component" value="Unassembled WGS sequence"/>
</dbReference>
<keyword evidence="2" id="KW-0732">Signal</keyword>
<reference evidence="4" key="1">
    <citation type="submission" date="2023-06" db="EMBL/GenBank/DDBJ databases">
        <authorList>
            <person name="Delattre M."/>
        </authorList>
    </citation>
    <scope>NUCLEOTIDE SEQUENCE</scope>
    <source>
        <strain evidence="4">AF72</strain>
    </source>
</reference>
<keyword evidence="1" id="KW-1015">Disulfide bond</keyword>
<evidence type="ECO:0000313" key="5">
    <source>
        <dbReference type="Proteomes" id="UP001177023"/>
    </source>
</evidence>
<dbReference type="AlphaFoldDB" id="A0AA36FZT2"/>
<evidence type="ECO:0000313" key="4">
    <source>
        <dbReference type="EMBL" id="CAJ0573026.1"/>
    </source>
</evidence>
<dbReference type="InterPro" id="IPR050111">
    <property type="entry name" value="C-type_lectin/snaclec_domain"/>
</dbReference>
<feature type="chain" id="PRO_5041372760" description="C-type lectin domain-containing protein" evidence="2">
    <location>
        <begin position="20"/>
        <end position="315"/>
    </location>
</feature>
<dbReference type="InterPro" id="IPR016187">
    <property type="entry name" value="CTDL_fold"/>
</dbReference>
<dbReference type="Pfam" id="PF00059">
    <property type="entry name" value="Lectin_C"/>
    <property type="match status" value="1"/>
</dbReference>
<dbReference type="SMART" id="SM00034">
    <property type="entry name" value="CLECT"/>
    <property type="match status" value="2"/>
</dbReference>
<dbReference type="PROSITE" id="PS50041">
    <property type="entry name" value="C_TYPE_LECTIN_2"/>
    <property type="match status" value="2"/>
</dbReference>
<feature type="non-terminal residue" evidence="4">
    <location>
        <position position="315"/>
    </location>
</feature>